<dbReference type="InterPro" id="IPR036291">
    <property type="entry name" value="NAD(P)-bd_dom_sf"/>
</dbReference>
<organism evidence="13 14">
    <name type="scientific">Cohaesibacter gelatinilyticus</name>
    <dbReference type="NCBI Taxonomy" id="372072"/>
    <lineage>
        <taxon>Bacteria</taxon>
        <taxon>Pseudomonadati</taxon>
        <taxon>Pseudomonadota</taxon>
        <taxon>Alphaproteobacteria</taxon>
        <taxon>Hyphomicrobiales</taxon>
        <taxon>Cohaesibacteraceae</taxon>
    </lineage>
</organism>
<dbReference type="InterPro" id="IPR006108">
    <property type="entry name" value="3HC_DH_C"/>
</dbReference>
<dbReference type="PANTHER" id="PTHR43612">
    <property type="entry name" value="TRIFUNCTIONAL ENZYME SUBUNIT ALPHA"/>
    <property type="match status" value="1"/>
</dbReference>
<evidence type="ECO:0000256" key="2">
    <source>
        <dbReference type="ARBA" id="ARBA00007005"/>
    </source>
</evidence>
<keyword evidence="8" id="KW-0456">Lyase</keyword>
<dbReference type="Gene3D" id="3.40.50.720">
    <property type="entry name" value="NAD(P)-binding Rossmann-like Domain"/>
    <property type="match status" value="1"/>
</dbReference>
<dbReference type="Pfam" id="PF00378">
    <property type="entry name" value="ECH_1"/>
    <property type="match status" value="1"/>
</dbReference>
<dbReference type="UniPathway" id="UPA00659"/>
<dbReference type="OrthoDB" id="9771883at2"/>
<evidence type="ECO:0000256" key="9">
    <source>
        <dbReference type="ARBA" id="ARBA00023268"/>
    </source>
</evidence>
<evidence type="ECO:0000313" key="14">
    <source>
        <dbReference type="Proteomes" id="UP000219439"/>
    </source>
</evidence>
<dbReference type="SUPFAM" id="SSF48179">
    <property type="entry name" value="6-phosphogluconate dehydrogenase C-terminal domain-like"/>
    <property type="match status" value="2"/>
</dbReference>
<comment type="similarity">
    <text evidence="2">In the central section; belongs to the 3-hydroxyacyl-CoA dehydrogenase family.</text>
</comment>
<evidence type="ECO:0000256" key="7">
    <source>
        <dbReference type="ARBA" id="ARBA00023098"/>
    </source>
</evidence>
<dbReference type="InterPro" id="IPR050136">
    <property type="entry name" value="FA_oxidation_alpha_subunit"/>
</dbReference>
<feature type="domain" description="3-hydroxyacyl-CoA dehydrogenase NAD binding" evidence="12">
    <location>
        <begin position="330"/>
        <end position="508"/>
    </location>
</feature>
<dbReference type="SUPFAM" id="SSF51735">
    <property type="entry name" value="NAD(P)-binding Rossmann-fold domains"/>
    <property type="match status" value="1"/>
</dbReference>
<dbReference type="EMBL" id="OBEL01000001">
    <property type="protein sequence ID" value="SNZ05037.1"/>
    <property type="molecule type" value="Genomic_DNA"/>
</dbReference>
<dbReference type="RefSeq" id="WP_097151394.1">
    <property type="nucleotide sequence ID" value="NZ_OBEL01000001.1"/>
</dbReference>
<evidence type="ECO:0000256" key="4">
    <source>
        <dbReference type="ARBA" id="ARBA00022963"/>
    </source>
</evidence>
<evidence type="ECO:0000259" key="12">
    <source>
        <dbReference type="Pfam" id="PF02737"/>
    </source>
</evidence>
<reference evidence="13 14" key="1">
    <citation type="submission" date="2017-09" db="EMBL/GenBank/DDBJ databases">
        <authorList>
            <person name="Ehlers B."/>
            <person name="Leendertz F.H."/>
        </authorList>
    </citation>
    <scope>NUCLEOTIDE SEQUENCE [LARGE SCALE GENOMIC DNA]</scope>
    <source>
        <strain evidence="13 14">DSM 18289</strain>
    </source>
</reference>
<feature type="domain" description="3-hydroxyacyl-CoA dehydrogenase C-terminal" evidence="11">
    <location>
        <begin position="511"/>
        <end position="608"/>
    </location>
</feature>
<keyword evidence="14" id="KW-1185">Reference proteome</keyword>
<proteinExistence type="inferred from homology"/>
<gene>
    <name evidence="13" type="ORF">SAMN06265368_0016</name>
</gene>
<dbReference type="GO" id="GO:0016509">
    <property type="term" value="F:long-chain (3S)-3-hydroxyacyl-CoA dehydrogenase (NAD+) activity"/>
    <property type="evidence" value="ECO:0007669"/>
    <property type="project" value="TreeGrafter"/>
</dbReference>
<protein>
    <submittedName>
        <fullName evidence="13">Short chain enoyl-CoA hydratase /3-hydroxyacyl-CoA dehydrogenase</fullName>
    </submittedName>
</protein>
<dbReference type="Pfam" id="PF02737">
    <property type="entry name" value="3HCDH_N"/>
    <property type="match status" value="1"/>
</dbReference>
<comment type="catalytic activity">
    <reaction evidence="10">
        <text>a (3S)-3-hydroxyacyl-CoA + NAD(+) = a 3-oxoacyl-CoA + NADH + H(+)</text>
        <dbReference type="Rhea" id="RHEA:22432"/>
        <dbReference type="ChEBI" id="CHEBI:15378"/>
        <dbReference type="ChEBI" id="CHEBI:57318"/>
        <dbReference type="ChEBI" id="CHEBI:57540"/>
        <dbReference type="ChEBI" id="CHEBI:57945"/>
        <dbReference type="ChEBI" id="CHEBI:90726"/>
        <dbReference type="EC" id="1.1.1.35"/>
    </reaction>
</comment>
<dbReference type="Gene3D" id="3.90.226.10">
    <property type="entry name" value="2-enoyl-CoA Hydratase, Chain A, domain 1"/>
    <property type="match status" value="1"/>
</dbReference>
<evidence type="ECO:0000259" key="11">
    <source>
        <dbReference type="Pfam" id="PF00725"/>
    </source>
</evidence>
<evidence type="ECO:0000313" key="13">
    <source>
        <dbReference type="EMBL" id="SNZ05037.1"/>
    </source>
</evidence>
<accession>A0A285N825</accession>
<name>A0A285N825_9HYPH</name>
<keyword evidence="6" id="KW-0520">NAD</keyword>
<evidence type="ECO:0000256" key="1">
    <source>
        <dbReference type="ARBA" id="ARBA00005005"/>
    </source>
</evidence>
<dbReference type="SUPFAM" id="SSF52096">
    <property type="entry name" value="ClpP/crotonase"/>
    <property type="match status" value="1"/>
</dbReference>
<evidence type="ECO:0000256" key="8">
    <source>
        <dbReference type="ARBA" id="ARBA00023239"/>
    </source>
</evidence>
<keyword evidence="3" id="KW-0276">Fatty acid metabolism</keyword>
<evidence type="ECO:0000256" key="10">
    <source>
        <dbReference type="ARBA" id="ARBA00049556"/>
    </source>
</evidence>
<dbReference type="Proteomes" id="UP000219439">
    <property type="component" value="Unassembled WGS sequence"/>
</dbReference>
<dbReference type="InterPro" id="IPR029045">
    <property type="entry name" value="ClpP/crotonase-like_dom_sf"/>
</dbReference>
<dbReference type="InterPro" id="IPR006176">
    <property type="entry name" value="3-OHacyl-CoA_DH_NAD-bd"/>
</dbReference>
<dbReference type="GO" id="GO:0070403">
    <property type="term" value="F:NAD+ binding"/>
    <property type="evidence" value="ECO:0007669"/>
    <property type="project" value="InterPro"/>
</dbReference>
<dbReference type="Pfam" id="PF00725">
    <property type="entry name" value="3HCDH"/>
    <property type="match status" value="1"/>
</dbReference>
<comment type="pathway">
    <text evidence="1">Lipid metabolism; fatty acid beta-oxidation.</text>
</comment>
<keyword evidence="4" id="KW-0442">Lipid degradation</keyword>
<dbReference type="GO" id="GO:0006635">
    <property type="term" value="P:fatty acid beta-oxidation"/>
    <property type="evidence" value="ECO:0007669"/>
    <property type="project" value="UniProtKB-UniPathway"/>
</dbReference>
<dbReference type="PANTHER" id="PTHR43612:SF3">
    <property type="entry name" value="TRIFUNCTIONAL ENZYME SUBUNIT ALPHA, MITOCHONDRIAL"/>
    <property type="match status" value="1"/>
</dbReference>
<dbReference type="InterPro" id="IPR001753">
    <property type="entry name" value="Enoyl-CoA_hydra/iso"/>
</dbReference>
<sequence length="742" mass="81270">MTDYTNFSIAIDDDAIALVTWDMPDRSMNVFTVEVIQELDKLIDDVTANDAIKGVVFTSGKSQFSGGADLTMLEGLLKQYHVEKAKSDETTAATNLFEESRKLTLVFRKLETSGKPWVSAINGICAGGACELSLACHGRVMTDKDSAKFGLPEVKVGLFPGAGGTTRILRMMDTQAGLQFLMKGSMLNGKRALAAKIVDKVAPNHRLVPEAKKMIKEGLSAIKPWDQKGFKLPSGRVYSPAGFQMWPAVGAIYRRETHDNYPAIRYMVRAAYEGLLLGFDDALKVESRYFAKVMATPEAGNMIRSLFINMQDLGKGARRPASVGDQRLKKIAVIGAGFMGAGIAHVSAKAGLEVVLVDRDQESADKGKGHIEETLKKAIAKGRSTKKKAEKLLSLVTPTADYNDLKGCDLVIEAVFENPALKAEIFEKVEAVVGPSCTIASNTSTLPITELAKSIKSQSKFIGIHFFSPVDRMMLVEIIKGKRTGEKAIAKALDYVSMIKKTPILVNDGRGFYANRSVLGYIREGHLMLTEGVPAPMIDNLAKQAGMPVGPLALNDEVALELAWNILDMTKKQLGDKAVDLNQHALLKKMVVDEGRLGRKNGKGFYDYQGRNKALWPGLKDIPETILNPDNLDKAELKDRFLVAQALEAVRVWEDGVLEDVREGDVGSILGFGFAPFTGGVFSYIDTMGTPAFLEKCKKLHRKYGDRFKPTKLLKDMAKNNETFYGRFPPEGGKPTKREAAE</sequence>
<dbReference type="Gene3D" id="1.10.1040.50">
    <property type="match status" value="1"/>
</dbReference>
<evidence type="ECO:0000256" key="6">
    <source>
        <dbReference type="ARBA" id="ARBA00023027"/>
    </source>
</evidence>
<dbReference type="GO" id="GO:0004300">
    <property type="term" value="F:enoyl-CoA hydratase activity"/>
    <property type="evidence" value="ECO:0007669"/>
    <property type="project" value="TreeGrafter"/>
</dbReference>
<evidence type="ECO:0000256" key="3">
    <source>
        <dbReference type="ARBA" id="ARBA00022832"/>
    </source>
</evidence>
<evidence type="ECO:0000256" key="5">
    <source>
        <dbReference type="ARBA" id="ARBA00023002"/>
    </source>
</evidence>
<keyword evidence="5" id="KW-0560">Oxidoreductase</keyword>
<dbReference type="InterPro" id="IPR008927">
    <property type="entry name" value="6-PGluconate_DH-like_C_sf"/>
</dbReference>
<dbReference type="AlphaFoldDB" id="A0A285N825"/>
<dbReference type="FunFam" id="3.40.50.720:FF:000009">
    <property type="entry name" value="Fatty oxidation complex, alpha subunit"/>
    <property type="match status" value="1"/>
</dbReference>
<keyword evidence="9" id="KW-0511">Multifunctional enzyme</keyword>
<keyword evidence="7" id="KW-0443">Lipid metabolism</keyword>
<dbReference type="CDD" id="cd06558">
    <property type="entry name" value="crotonase-like"/>
    <property type="match status" value="1"/>
</dbReference>